<dbReference type="InterPro" id="IPR019257">
    <property type="entry name" value="MeTrfase_dom"/>
</dbReference>
<reference evidence="4 5" key="1">
    <citation type="journal article" date="2017" name="Nat. Ecol. Evol.">
        <title>Scallop genome provides insights into evolution of bilaterian karyotype and development.</title>
        <authorList>
            <person name="Wang S."/>
            <person name="Zhang J."/>
            <person name="Jiao W."/>
            <person name="Li J."/>
            <person name="Xun X."/>
            <person name="Sun Y."/>
            <person name="Guo X."/>
            <person name="Huan P."/>
            <person name="Dong B."/>
            <person name="Zhang L."/>
            <person name="Hu X."/>
            <person name="Sun X."/>
            <person name="Wang J."/>
            <person name="Zhao C."/>
            <person name="Wang Y."/>
            <person name="Wang D."/>
            <person name="Huang X."/>
            <person name="Wang R."/>
            <person name="Lv J."/>
            <person name="Li Y."/>
            <person name="Zhang Z."/>
            <person name="Liu B."/>
            <person name="Lu W."/>
            <person name="Hui Y."/>
            <person name="Liang J."/>
            <person name="Zhou Z."/>
            <person name="Hou R."/>
            <person name="Li X."/>
            <person name="Liu Y."/>
            <person name="Li H."/>
            <person name="Ning X."/>
            <person name="Lin Y."/>
            <person name="Zhao L."/>
            <person name="Xing Q."/>
            <person name="Dou J."/>
            <person name="Li Y."/>
            <person name="Mao J."/>
            <person name="Guo H."/>
            <person name="Dou H."/>
            <person name="Li T."/>
            <person name="Mu C."/>
            <person name="Jiang W."/>
            <person name="Fu Q."/>
            <person name="Fu X."/>
            <person name="Miao Y."/>
            <person name="Liu J."/>
            <person name="Yu Q."/>
            <person name="Li R."/>
            <person name="Liao H."/>
            <person name="Li X."/>
            <person name="Kong Y."/>
            <person name="Jiang Z."/>
            <person name="Chourrout D."/>
            <person name="Li R."/>
            <person name="Bao Z."/>
        </authorList>
    </citation>
    <scope>NUCLEOTIDE SEQUENCE [LARGE SCALE GENOMIC DNA]</scope>
    <source>
        <strain evidence="4 5">PY_sf001</strain>
    </source>
</reference>
<keyword evidence="2 4" id="KW-0808">Transferase</keyword>
<dbReference type="GO" id="GO:0032259">
    <property type="term" value="P:methylation"/>
    <property type="evidence" value="ECO:0007669"/>
    <property type="project" value="UniProtKB-KW"/>
</dbReference>
<name>A0A210R705_MIZYE</name>
<protein>
    <submittedName>
        <fullName evidence="4">Histidine-specific methyltransferase EgtD</fullName>
    </submittedName>
</protein>
<evidence type="ECO:0000256" key="2">
    <source>
        <dbReference type="ARBA" id="ARBA00022679"/>
    </source>
</evidence>
<sequence length="315" mass="36457">MDVRKAILFGLTTSPKYIPGWYRYDEDGSKLNDKCLEDTDYYVHRSELNVMQTKIAAMLEHDTQYTALVDMGSGNCQKTRFFIDELLKYQDKIHFYPIDISKEFLFETCGRLSAEYADKLDITPIAADYENGINKASKCPHSKLILWFSSIQCLEAEDQVRKLRQIKSVLTDKCCLIFSVDITQDKESVMKAYGDVHAINFYMNSIQRLKREELCTINPDNYKLEVQFVQEDSPHKMSSVQVLLRSQLNNSFKLPFLGITVDMAEGEPLYLHEGVGISHKFTMQQVQRLVQESGLRLVETWQDDQHHVVFCKCKA</sequence>
<dbReference type="OrthoDB" id="4190at2759"/>
<accession>A0A210R705</accession>
<feature type="domain" description="Histidine-specific methyltransferase SAM-dependent" evidence="3">
    <location>
        <begin position="4"/>
        <end position="312"/>
    </location>
</feature>
<evidence type="ECO:0000313" key="5">
    <source>
        <dbReference type="Proteomes" id="UP000242188"/>
    </source>
</evidence>
<keyword evidence="5" id="KW-1185">Reference proteome</keyword>
<dbReference type="Proteomes" id="UP000242188">
    <property type="component" value="Unassembled WGS sequence"/>
</dbReference>
<dbReference type="AlphaFoldDB" id="A0A210R705"/>
<dbReference type="PIRSF" id="PIRSF018005">
    <property type="entry name" value="UCP018005"/>
    <property type="match status" value="1"/>
</dbReference>
<proteinExistence type="predicted"/>
<dbReference type="PANTHER" id="PTHR43397:SF1">
    <property type="entry name" value="ERGOTHIONEINE BIOSYNTHESIS PROTEIN 1"/>
    <property type="match status" value="1"/>
</dbReference>
<comment type="caution">
    <text evidence="4">The sequence shown here is derived from an EMBL/GenBank/DDBJ whole genome shotgun (WGS) entry which is preliminary data.</text>
</comment>
<evidence type="ECO:0000313" key="4">
    <source>
        <dbReference type="EMBL" id="OWF56820.1"/>
    </source>
</evidence>
<dbReference type="STRING" id="6573.A0A210R705"/>
<organism evidence="4 5">
    <name type="scientific">Mizuhopecten yessoensis</name>
    <name type="common">Japanese scallop</name>
    <name type="synonym">Patinopecten yessoensis</name>
    <dbReference type="NCBI Taxonomy" id="6573"/>
    <lineage>
        <taxon>Eukaryota</taxon>
        <taxon>Metazoa</taxon>
        <taxon>Spiralia</taxon>
        <taxon>Lophotrochozoa</taxon>
        <taxon>Mollusca</taxon>
        <taxon>Bivalvia</taxon>
        <taxon>Autobranchia</taxon>
        <taxon>Pteriomorphia</taxon>
        <taxon>Pectinida</taxon>
        <taxon>Pectinoidea</taxon>
        <taxon>Pectinidae</taxon>
        <taxon>Mizuhopecten</taxon>
    </lineage>
</organism>
<keyword evidence="1 4" id="KW-0489">Methyltransferase</keyword>
<evidence type="ECO:0000256" key="1">
    <source>
        <dbReference type="ARBA" id="ARBA00022603"/>
    </source>
</evidence>
<dbReference type="Gene3D" id="3.40.50.150">
    <property type="entry name" value="Vaccinia Virus protein VP39"/>
    <property type="match status" value="1"/>
</dbReference>
<dbReference type="InterPro" id="IPR017804">
    <property type="entry name" value="MeTrfase_EgtD-like"/>
</dbReference>
<dbReference type="Pfam" id="PF10017">
    <property type="entry name" value="Methyltransf_33"/>
    <property type="match status" value="1"/>
</dbReference>
<dbReference type="GO" id="GO:0008168">
    <property type="term" value="F:methyltransferase activity"/>
    <property type="evidence" value="ECO:0007669"/>
    <property type="project" value="UniProtKB-KW"/>
</dbReference>
<dbReference type="SUPFAM" id="SSF53335">
    <property type="entry name" value="S-adenosyl-L-methionine-dependent methyltransferases"/>
    <property type="match status" value="1"/>
</dbReference>
<dbReference type="PANTHER" id="PTHR43397">
    <property type="entry name" value="ERGOTHIONEINE BIOSYNTHESIS PROTEIN 1"/>
    <property type="match status" value="1"/>
</dbReference>
<dbReference type="EMBL" id="NEDP02000042">
    <property type="protein sequence ID" value="OWF56820.1"/>
    <property type="molecule type" value="Genomic_DNA"/>
</dbReference>
<gene>
    <name evidence="4" type="ORF">KP79_PYT16031</name>
</gene>
<dbReference type="InterPro" id="IPR029063">
    <property type="entry name" value="SAM-dependent_MTases_sf"/>
</dbReference>
<evidence type="ECO:0000259" key="3">
    <source>
        <dbReference type="Pfam" id="PF10017"/>
    </source>
</evidence>
<dbReference type="InterPro" id="IPR051128">
    <property type="entry name" value="EgtD_Methyltrsf_superfamily"/>
</dbReference>